<reference evidence="1 2" key="1">
    <citation type="submission" date="2014-12" db="EMBL/GenBank/DDBJ databases">
        <title>Genome assembly of Enhygromyxa salina DSM 15201.</title>
        <authorList>
            <person name="Sharma G."/>
            <person name="Subramanian S."/>
        </authorList>
    </citation>
    <scope>NUCLEOTIDE SEQUENCE [LARGE SCALE GENOMIC DNA]</scope>
    <source>
        <strain evidence="1 2">DSM 15201</strain>
    </source>
</reference>
<accession>A0A0C2CYH3</accession>
<gene>
    <name evidence="1" type="ORF">DB30_04913</name>
</gene>
<proteinExistence type="predicted"/>
<name>A0A0C2CYH3_9BACT</name>
<comment type="caution">
    <text evidence="1">The sequence shown here is derived from an EMBL/GenBank/DDBJ whole genome shotgun (WGS) entry which is preliminary data.</text>
</comment>
<organism evidence="1 2">
    <name type="scientific">Enhygromyxa salina</name>
    <dbReference type="NCBI Taxonomy" id="215803"/>
    <lineage>
        <taxon>Bacteria</taxon>
        <taxon>Pseudomonadati</taxon>
        <taxon>Myxococcota</taxon>
        <taxon>Polyangia</taxon>
        <taxon>Nannocystales</taxon>
        <taxon>Nannocystaceae</taxon>
        <taxon>Enhygromyxa</taxon>
    </lineage>
</organism>
<dbReference type="AlphaFoldDB" id="A0A0C2CYH3"/>
<dbReference type="Proteomes" id="UP000031599">
    <property type="component" value="Unassembled WGS sequence"/>
</dbReference>
<dbReference type="EMBL" id="JMCC02000043">
    <property type="protein sequence ID" value="KIG16041.1"/>
    <property type="molecule type" value="Genomic_DNA"/>
</dbReference>
<protein>
    <submittedName>
        <fullName evidence="1">Uncharacterized protein</fullName>
    </submittedName>
</protein>
<evidence type="ECO:0000313" key="1">
    <source>
        <dbReference type="EMBL" id="KIG16041.1"/>
    </source>
</evidence>
<evidence type="ECO:0000313" key="2">
    <source>
        <dbReference type="Proteomes" id="UP000031599"/>
    </source>
</evidence>
<sequence>MTQPTLVVAVATQAPASAPKTTRFLVRSPLMVIRSTMR</sequence>